<dbReference type="AlphaFoldDB" id="A0A6V7VKA5"/>
<evidence type="ECO:0000313" key="3">
    <source>
        <dbReference type="Proteomes" id="UP000580250"/>
    </source>
</evidence>
<keyword evidence="1" id="KW-0175">Coiled coil</keyword>
<comment type="caution">
    <text evidence="2">The sequence shown here is derived from an EMBL/GenBank/DDBJ whole genome shotgun (WGS) entry which is preliminary data.</text>
</comment>
<evidence type="ECO:0000313" key="2">
    <source>
        <dbReference type="EMBL" id="CAD2175355.1"/>
    </source>
</evidence>
<name>A0A6V7VKA5_MELEN</name>
<proteinExistence type="predicted"/>
<protein>
    <submittedName>
        <fullName evidence="2">Uncharacterized protein</fullName>
    </submittedName>
</protein>
<reference evidence="2 3" key="1">
    <citation type="submission" date="2020-08" db="EMBL/GenBank/DDBJ databases">
        <authorList>
            <person name="Koutsovoulos G."/>
            <person name="Danchin GJ E."/>
        </authorList>
    </citation>
    <scope>NUCLEOTIDE SEQUENCE [LARGE SCALE GENOMIC DNA]</scope>
</reference>
<dbReference type="Proteomes" id="UP000580250">
    <property type="component" value="Unassembled WGS sequence"/>
</dbReference>
<organism evidence="2 3">
    <name type="scientific">Meloidogyne enterolobii</name>
    <name type="common">Root-knot nematode worm</name>
    <name type="synonym">Meloidogyne mayaguensis</name>
    <dbReference type="NCBI Taxonomy" id="390850"/>
    <lineage>
        <taxon>Eukaryota</taxon>
        <taxon>Metazoa</taxon>
        <taxon>Ecdysozoa</taxon>
        <taxon>Nematoda</taxon>
        <taxon>Chromadorea</taxon>
        <taxon>Rhabditida</taxon>
        <taxon>Tylenchina</taxon>
        <taxon>Tylenchomorpha</taxon>
        <taxon>Tylenchoidea</taxon>
        <taxon>Meloidogynidae</taxon>
        <taxon>Meloidogyninae</taxon>
        <taxon>Meloidogyne</taxon>
    </lineage>
</organism>
<dbReference type="EMBL" id="CAJEWN010000252">
    <property type="protein sequence ID" value="CAD2175355.1"/>
    <property type="molecule type" value="Genomic_DNA"/>
</dbReference>
<evidence type="ECO:0000256" key="1">
    <source>
        <dbReference type="SAM" id="Coils"/>
    </source>
</evidence>
<sequence>MVTASLEYNQIDRPSTIGMLSFMEGKCYFRHEINKKNKNPIFIVPKLIFKKLDSLRKKREGIEQQTLKINEIKKNVAEMLTKLLKNKGIEEEKETKRKWSCYEFFLNCFLGKKNKDKVNIEDNETKIDLRRLKWDNTNIKHKPPPVECDTENTAKATFNSTKKEIGKKKGKIKMKNTRK</sequence>
<dbReference type="OrthoDB" id="10591892at2759"/>
<gene>
    <name evidence="2" type="ORF">MENT_LOCUS27076</name>
</gene>
<feature type="coiled-coil region" evidence="1">
    <location>
        <begin position="55"/>
        <end position="82"/>
    </location>
</feature>
<accession>A0A6V7VKA5</accession>